<keyword evidence="1" id="KW-0812">Transmembrane</keyword>
<dbReference type="HOGENOM" id="CLU_067293_1_0_10"/>
<feature type="transmembrane region" description="Helical" evidence="1">
    <location>
        <begin position="5"/>
        <end position="23"/>
    </location>
</feature>
<dbReference type="STRING" id="926562.Oweho_2462"/>
<proteinExistence type="predicted"/>
<organism evidence="2 3">
    <name type="scientific">Owenweeksia hongkongensis (strain DSM 17368 / CIP 108786 / JCM 12287 / NRRL B-23963 / UST20020801)</name>
    <dbReference type="NCBI Taxonomy" id="926562"/>
    <lineage>
        <taxon>Bacteria</taxon>
        <taxon>Pseudomonadati</taxon>
        <taxon>Bacteroidota</taxon>
        <taxon>Flavobacteriia</taxon>
        <taxon>Flavobacteriales</taxon>
        <taxon>Owenweeksiaceae</taxon>
        <taxon>Owenweeksia</taxon>
    </lineage>
</organism>
<feature type="transmembrane region" description="Helical" evidence="1">
    <location>
        <begin position="85"/>
        <end position="104"/>
    </location>
</feature>
<reference evidence="2 3" key="1">
    <citation type="journal article" date="2012" name="Stand. Genomic Sci.">
        <title>Genome sequence of the orange-pigmented seawater bacterium Owenweeksia hongkongensis type strain (UST20020801(T)).</title>
        <authorList>
            <person name="Riedel T."/>
            <person name="Held B."/>
            <person name="Nolan M."/>
            <person name="Lucas S."/>
            <person name="Lapidus A."/>
            <person name="Tice H."/>
            <person name="Del Rio T.G."/>
            <person name="Cheng J.F."/>
            <person name="Han C."/>
            <person name="Tapia R."/>
            <person name="Goodwin L.A."/>
            <person name="Pitluck S."/>
            <person name="Liolios K."/>
            <person name="Mavromatis K."/>
            <person name="Pagani I."/>
            <person name="Ivanova N."/>
            <person name="Mikhailova N."/>
            <person name="Pati A."/>
            <person name="Chen A."/>
            <person name="Palaniappan K."/>
            <person name="Rohde M."/>
            <person name="Tindall B.J."/>
            <person name="Detter J.C."/>
            <person name="Goker M."/>
            <person name="Woyke T."/>
            <person name="Bristow J."/>
            <person name="Eisen J.A."/>
            <person name="Markowitz V."/>
            <person name="Hugenholtz P."/>
            <person name="Klenk H.P."/>
            <person name="Kyrpides N.C."/>
        </authorList>
    </citation>
    <scope>NUCLEOTIDE SEQUENCE</scope>
    <source>
        <strain evidence="3">DSM 17368 / JCM 12287 / NRRL B-23963</strain>
    </source>
</reference>
<evidence type="ECO:0000313" key="2">
    <source>
        <dbReference type="EMBL" id="AEV33432.1"/>
    </source>
</evidence>
<sequence length="261" mass="29498">MKKLYAVLNTVVIIALIIWNYWSNTGGINGNTVGDLSDQYYNLFTPAGYAFAIWGLIFLALLVLGFNQIKQAFFDGKHSESILQIGPWLIIANLGNAAWLWFWLHEQTGLSVLIMLVILFSLIQIIVRLNMEKWDAPLSYIATVWWPICIYSGWIAVASIANISAYLAKADWSPLFSEVNWTVIMISVAGVLNLFMIYTRNMREFAAVGVWAILAIAVRHWGEIPAIQWTAVFWAAVLFLAIAIHGYKNRATHPFRNLGKD</sequence>
<dbReference type="PATRIC" id="fig|926562.3.peg.2477"/>
<feature type="transmembrane region" description="Helical" evidence="1">
    <location>
        <begin position="227"/>
        <end position="247"/>
    </location>
</feature>
<keyword evidence="1" id="KW-1133">Transmembrane helix</keyword>
<feature type="transmembrane region" description="Helical" evidence="1">
    <location>
        <begin position="205"/>
        <end position="221"/>
    </location>
</feature>
<feature type="transmembrane region" description="Helical" evidence="1">
    <location>
        <begin position="110"/>
        <end position="131"/>
    </location>
</feature>
<dbReference type="eggNOG" id="COG0474">
    <property type="taxonomic scope" value="Bacteria"/>
</dbReference>
<dbReference type="EMBL" id="CP003156">
    <property type="protein sequence ID" value="AEV33432.1"/>
    <property type="molecule type" value="Genomic_DNA"/>
</dbReference>
<keyword evidence="1" id="KW-0472">Membrane</keyword>
<dbReference type="PANTHER" id="PTHR33802:SF1">
    <property type="entry name" value="XK-RELATED PROTEIN"/>
    <property type="match status" value="1"/>
</dbReference>
<evidence type="ECO:0008006" key="4">
    <source>
        <dbReference type="Google" id="ProtNLM"/>
    </source>
</evidence>
<name>G8R7Q1_OWEHD</name>
<evidence type="ECO:0000313" key="3">
    <source>
        <dbReference type="Proteomes" id="UP000005631"/>
    </source>
</evidence>
<feature type="transmembrane region" description="Helical" evidence="1">
    <location>
        <begin position="43"/>
        <end position="64"/>
    </location>
</feature>
<dbReference type="Proteomes" id="UP000005631">
    <property type="component" value="Chromosome"/>
</dbReference>
<dbReference type="AlphaFoldDB" id="G8R7Q1"/>
<feature type="transmembrane region" description="Helical" evidence="1">
    <location>
        <begin position="179"/>
        <end position="198"/>
    </location>
</feature>
<dbReference type="OrthoDB" id="5189031at2"/>
<protein>
    <recommendedName>
        <fullName evidence="4">Tryptophan-rich sensory protein</fullName>
    </recommendedName>
</protein>
<feature type="transmembrane region" description="Helical" evidence="1">
    <location>
        <begin position="143"/>
        <end position="167"/>
    </location>
</feature>
<dbReference type="RefSeq" id="WP_014202781.1">
    <property type="nucleotide sequence ID" value="NC_016599.1"/>
</dbReference>
<evidence type="ECO:0000256" key="1">
    <source>
        <dbReference type="SAM" id="Phobius"/>
    </source>
</evidence>
<keyword evidence="3" id="KW-1185">Reference proteome</keyword>
<accession>G8R7Q1</accession>
<gene>
    <name evidence="2" type="ordered locus">Oweho_2462</name>
</gene>
<dbReference type="PANTHER" id="PTHR33802">
    <property type="entry name" value="SI:CH211-161H7.5-RELATED"/>
    <property type="match status" value="1"/>
</dbReference>
<dbReference type="KEGG" id="oho:Oweho_2462"/>